<dbReference type="OrthoDB" id="421638at2759"/>
<dbReference type="Pfam" id="PF08560">
    <property type="entry name" value="DUF1757"/>
    <property type="match status" value="1"/>
</dbReference>
<evidence type="ECO:0000256" key="1">
    <source>
        <dbReference type="SAM" id="Phobius"/>
    </source>
</evidence>
<organism evidence="2 3">
    <name type="scientific">Paragonimus skrjabini miyazakii</name>
    <dbReference type="NCBI Taxonomy" id="59628"/>
    <lineage>
        <taxon>Eukaryota</taxon>
        <taxon>Metazoa</taxon>
        <taxon>Spiralia</taxon>
        <taxon>Lophotrochozoa</taxon>
        <taxon>Platyhelminthes</taxon>
        <taxon>Trematoda</taxon>
        <taxon>Digenea</taxon>
        <taxon>Plagiorchiida</taxon>
        <taxon>Troglotremata</taxon>
        <taxon>Troglotrematidae</taxon>
        <taxon>Paragonimus</taxon>
    </lineage>
</organism>
<dbReference type="InterPro" id="IPR013869">
    <property type="entry name" value="DUF1757"/>
</dbReference>
<evidence type="ECO:0000313" key="3">
    <source>
        <dbReference type="Proteomes" id="UP000822476"/>
    </source>
</evidence>
<dbReference type="EMBL" id="JTDE01004212">
    <property type="protein sequence ID" value="KAF7255196.1"/>
    <property type="molecule type" value="Genomic_DNA"/>
</dbReference>
<keyword evidence="3" id="KW-1185">Reference proteome</keyword>
<feature type="transmembrane region" description="Helical" evidence="1">
    <location>
        <begin position="72"/>
        <end position="90"/>
    </location>
</feature>
<accession>A0A8S9YP32</accession>
<keyword evidence="1" id="KW-0472">Membrane</keyword>
<reference evidence="2" key="1">
    <citation type="submission" date="2019-07" db="EMBL/GenBank/DDBJ databases">
        <title>Annotation for the trematode Paragonimus miyazaki's.</title>
        <authorList>
            <person name="Choi Y.-J."/>
        </authorList>
    </citation>
    <scope>NUCLEOTIDE SEQUENCE</scope>
    <source>
        <strain evidence="2">Japan</strain>
    </source>
</reference>
<feature type="transmembrane region" description="Helical" evidence="1">
    <location>
        <begin position="29"/>
        <end position="52"/>
    </location>
</feature>
<protein>
    <submittedName>
        <fullName evidence="2">Uncharacterized protein</fullName>
    </submittedName>
</protein>
<sequence length="163" mass="18156">MGCSWLRNLVGYSLTEDELKDIPNPRTELLFHVTFRSVQLTSFVGFAIVAPVVTLIKQPRTVIALRTRVMKYAVYGLIPGTVLGPALYYARMRHQPEEGYFDRCYRLRHNKNQVRIDRMSILGTLAGGLIGVFTPYGAIEAAVLGMYSGILLASAYSYSPCGC</sequence>
<evidence type="ECO:0000313" key="2">
    <source>
        <dbReference type="EMBL" id="KAF7255196.1"/>
    </source>
</evidence>
<keyword evidence="1" id="KW-1133">Transmembrane helix</keyword>
<dbReference type="PANTHER" id="PTHR38636">
    <property type="entry name" value="PROTEIN CBG20488"/>
    <property type="match status" value="1"/>
</dbReference>
<dbReference type="PANTHER" id="PTHR38636:SF1">
    <property type="entry name" value="CHLORIDE CHANNEL PROTEIN CLC-D"/>
    <property type="match status" value="1"/>
</dbReference>
<gene>
    <name evidence="2" type="ORF">EG68_06896</name>
</gene>
<proteinExistence type="predicted"/>
<comment type="caution">
    <text evidence="2">The sequence shown here is derived from an EMBL/GenBank/DDBJ whole genome shotgun (WGS) entry which is preliminary data.</text>
</comment>
<dbReference type="AlphaFoldDB" id="A0A8S9YP32"/>
<keyword evidence="1" id="KW-0812">Transmembrane</keyword>
<name>A0A8S9YP32_9TREM</name>
<dbReference type="Proteomes" id="UP000822476">
    <property type="component" value="Unassembled WGS sequence"/>
</dbReference>